<comment type="caution">
    <text evidence="8">The sequence shown here is derived from an EMBL/GenBank/DDBJ whole genome shotgun (WGS) entry which is preliminary data.</text>
</comment>
<dbReference type="GO" id="GO:0005789">
    <property type="term" value="C:endoplasmic reticulum membrane"/>
    <property type="evidence" value="ECO:0007669"/>
    <property type="project" value="TreeGrafter"/>
</dbReference>
<evidence type="ECO:0000256" key="1">
    <source>
        <dbReference type="ARBA" id="ARBA00004370"/>
    </source>
</evidence>
<dbReference type="Pfam" id="PF13850">
    <property type="entry name" value="ERGIC_N"/>
    <property type="match status" value="1"/>
</dbReference>
<feature type="domain" description="Endoplasmic reticulum vesicle transporter C-terminal" evidence="6">
    <location>
        <begin position="145"/>
        <end position="306"/>
    </location>
</feature>
<dbReference type="InterPro" id="IPR045888">
    <property type="entry name" value="Erv"/>
</dbReference>
<dbReference type="InterPro" id="IPR039542">
    <property type="entry name" value="Erv_N"/>
</dbReference>
<dbReference type="OrthoDB" id="5541786at2759"/>
<dbReference type="EMBL" id="MCGT01000016">
    <property type="protein sequence ID" value="ORX53104.1"/>
    <property type="molecule type" value="Genomic_DNA"/>
</dbReference>
<dbReference type="InterPro" id="IPR012936">
    <property type="entry name" value="Erv_C"/>
</dbReference>
<gene>
    <name evidence="8" type="ORF">DM01DRAFT_1336293</name>
</gene>
<reference evidence="8 9" key="1">
    <citation type="submission" date="2016-07" db="EMBL/GenBank/DDBJ databases">
        <title>Pervasive Adenine N6-methylation of Active Genes in Fungi.</title>
        <authorList>
            <consortium name="DOE Joint Genome Institute"/>
            <person name="Mondo S.J."/>
            <person name="Dannebaum R.O."/>
            <person name="Kuo R.C."/>
            <person name="Labutti K."/>
            <person name="Haridas S."/>
            <person name="Kuo A."/>
            <person name="Salamov A."/>
            <person name="Ahrendt S.R."/>
            <person name="Lipzen A."/>
            <person name="Sullivan W."/>
            <person name="Andreopoulos W.B."/>
            <person name="Clum A."/>
            <person name="Lindquist E."/>
            <person name="Daum C."/>
            <person name="Ramamoorthy G.K."/>
            <person name="Gryganskyi A."/>
            <person name="Culley D."/>
            <person name="Magnuson J.K."/>
            <person name="James T.Y."/>
            <person name="O'Malley M.A."/>
            <person name="Stajich J.E."/>
            <person name="Spatafora J.W."/>
            <person name="Visel A."/>
            <person name="Grigoriev I.V."/>
        </authorList>
    </citation>
    <scope>NUCLEOTIDE SEQUENCE [LARGE SCALE GENOMIC DNA]</scope>
    <source>
        <strain evidence="8 9">NRRL 3301</strain>
    </source>
</reference>
<keyword evidence="4 5" id="KW-0472">Membrane</keyword>
<protein>
    <submittedName>
        <fullName evidence="8">DUF1692-domain-containing protein</fullName>
    </submittedName>
</protein>
<keyword evidence="9" id="KW-1185">Reference proteome</keyword>
<evidence type="ECO:0000259" key="7">
    <source>
        <dbReference type="Pfam" id="PF13850"/>
    </source>
</evidence>
<dbReference type="GO" id="GO:0000139">
    <property type="term" value="C:Golgi membrane"/>
    <property type="evidence" value="ECO:0007669"/>
    <property type="project" value="TreeGrafter"/>
</dbReference>
<dbReference type="STRING" id="101127.A0A1X2GG55"/>
<sequence>MSISKLADKAVVFDAFPKVESDNQTRSEKGGVLTVLLTCLLLFLTWGELSEYRKIHNEYQFTLDSSVDKTLQVNLDLTVAMPCPVLYVHVYDASGQRLHLTENLKMIPSEFSTTKANSGKTVNDPKYLQEIVKAASGQPYDEQIANDMGACRIFGSITANKLASNLHITAAGHGYQSNVHTDHAMMNFTHRIDEFSFGKFYPSLVNPLDNSLEVTSKAFTIFDYFISVVPTTYLDKRGNMLMTNQYAVTDSDRTFEEEQAMGVVPGIFFKYSLEAIEVIIKETHRSFFDLLVRLFGIIGGSVVTVGFLYRAFRFAWTGGKEDPNLYAPVHNLFRRV</sequence>
<dbReference type="AlphaFoldDB" id="A0A1X2GG55"/>
<name>A0A1X2GG55_9FUNG</name>
<dbReference type="PANTHER" id="PTHR10984:SF81">
    <property type="entry name" value="ER-DERIVED VESICLES PROTEIN ERV41"/>
    <property type="match status" value="1"/>
</dbReference>
<evidence type="ECO:0000256" key="4">
    <source>
        <dbReference type="ARBA" id="ARBA00023136"/>
    </source>
</evidence>
<dbReference type="Proteomes" id="UP000242146">
    <property type="component" value="Unassembled WGS sequence"/>
</dbReference>
<dbReference type="Pfam" id="PF07970">
    <property type="entry name" value="COPIIcoated_ERV"/>
    <property type="match status" value="1"/>
</dbReference>
<feature type="domain" description="Endoplasmic reticulum vesicle transporter N-terminal" evidence="7">
    <location>
        <begin position="13"/>
        <end position="97"/>
    </location>
</feature>
<evidence type="ECO:0000256" key="5">
    <source>
        <dbReference type="SAM" id="Phobius"/>
    </source>
</evidence>
<accession>A0A1X2GG55</accession>
<evidence type="ECO:0000256" key="3">
    <source>
        <dbReference type="ARBA" id="ARBA00022989"/>
    </source>
</evidence>
<keyword evidence="3 5" id="KW-1133">Transmembrane helix</keyword>
<evidence type="ECO:0000313" key="8">
    <source>
        <dbReference type="EMBL" id="ORX53104.1"/>
    </source>
</evidence>
<organism evidence="8 9">
    <name type="scientific">Hesseltinella vesiculosa</name>
    <dbReference type="NCBI Taxonomy" id="101127"/>
    <lineage>
        <taxon>Eukaryota</taxon>
        <taxon>Fungi</taxon>
        <taxon>Fungi incertae sedis</taxon>
        <taxon>Mucoromycota</taxon>
        <taxon>Mucoromycotina</taxon>
        <taxon>Mucoromycetes</taxon>
        <taxon>Mucorales</taxon>
        <taxon>Cunninghamellaceae</taxon>
        <taxon>Hesseltinella</taxon>
    </lineage>
</organism>
<dbReference type="PANTHER" id="PTHR10984">
    <property type="entry name" value="ENDOPLASMIC RETICULUM-GOLGI INTERMEDIATE COMPARTMENT PROTEIN"/>
    <property type="match status" value="1"/>
</dbReference>
<evidence type="ECO:0000259" key="6">
    <source>
        <dbReference type="Pfam" id="PF07970"/>
    </source>
</evidence>
<evidence type="ECO:0000256" key="2">
    <source>
        <dbReference type="ARBA" id="ARBA00022692"/>
    </source>
</evidence>
<evidence type="ECO:0000313" key="9">
    <source>
        <dbReference type="Proteomes" id="UP000242146"/>
    </source>
</evidence>
<feature type="transmembrane region" description="Helical" evidence="5">
    <location>
        <begin position="290"/>
        <end position="312"/>
    </location>
</feature>
<proteinExistence type="predicted"/>
<keyword evidence="2 5" id="KW-0812">Transmembrane</keyword>
<dbReference type="GO" id="GO:0006890">
    <property type="term" value="P:retrograde vesicle-mediated transport, Golgi to endoplasmic reticulum"/>
    <property type="evidence" value="ECO:0007669"/>
    <property type="project" value="TreeGrafter"/>
</dbReference>
<dbReference type="GO" id="GO:0030134">
    <property type="term" value="C:COPII-coated ER to Golgi transport vesicle"/>
    <property type="evidence" value="ECO:0007669"/>
    <property type="project" value="TreeGrafter"/>
</dbReference>
<comment type="subcellular location">
    <subcellularLocation>
        <location evidence="1">Membrane</location>
    </subcellularLocation>
</comment>
<dbReference type="GO" id="GO:0006888">
    <property type="term" value="P:endoplasmic reticulum to Golgi vesicle-mediated transport"/>
    <property type="evidence" value="ECO:0007669"/>
    <property type="project" value="TreeGrafter"/>
</dbReference>